<name>A0A100IPN5_ASPNG</name>
<evidence type="ECO:0000256" key="14">
    <source>
        <dbReference type="ARBA" id="ARBA00041261"/>
    </source>
</evidence>
<evidence type="ECO:0000256" key="11">
    <source>
        <dbReference type="ARBA" id="ARBA00036824"/>
    </source>
</evidence>
<evidence type="ECO:0000256" key="6">
    <source>
        <dbReference type="ARBA" id="ARBA00022729"/>
    </source>
</evidence>
<dbReference type="VEuPathDB" id="FungiDB:An07g06270"/>
<dbReference type="InterPro" id="IPR002575">
    <property type="entry name" value="Aminoglycoside_PTrfase"/>
</dbReference>
<evidence type="ECO:0000313" key="19">
    <source>
        <dbReference type="EMBL" id="GAQ45073.1"/>
    </source>
</evidence>
<dbReference type="VEuPathDB" id="FungiDB:M747DRAFT_312673"/>
<comment type="catalytic activity">
    <reaction evidence="11">
        <text>Successive hydrolysis of beta-D-glucose units from the non-reducing ends of (1-&gt;3)-beta-D-glucans, releasing alpha-glucose.</text>
        <dbReference type="EC" id="3.2.1.58"/>
    </reaction>
</comment>
<dbReference type="SUPFAM" id="SSF56112">
    <property type="entry name" value="Protein kinase-like (PK-like)"/>
    <property type="match status" value="1"/>
</dbReference>
<evidence type="ECO:0000259" key="18">
    <source>
        <dbReference type="Pfam" id="PF01636"/>
    </source>
</evidence>
<dbReference type="InterPro" id="IPR011009">
    <property type="entry name" value="Kinase-like_dom_sf"/>
</dbReference>
<evidence type="ECO:0000256" key="10">
    <source>
        <dbReference type="ARBA" id="ARBA00023316"/>
    </source>
</evidence>
<dbReference type="GO" id="GO:0009986">
    <property type="term" value="C:cell surface"/>
    <property type="evidence" value="ECO:0007669"/>
    <property type="project" value="TreeGrafter"/>
</dbReference>
<evidence type="ECO:0000256" key="5">
    <source>
        <dbReference type="ARBA" id="ARBA00022525"/>
    </source>
</evidence>
<dbReference type="Pfam" id="PF01636">
    <property type="entry name" value="APH"/>
    <property type="match status" value="1"/>
</dbReference>
<dbReference type="GO" id="GO:0004338">
    <property type="term" value="F:glucan exo-1,3-beta-glucosidase activity"/>
    <property type="evidence" value="ECO:0007669"/>
    <property type="project" value="UniProtKB-EC"/>
</dbReference>
<keyword evidence="6 16" id="KW-0732">Signal</keyword>
<evidence type="ECO:0000256" key="4">
    <source>
        <dbReference type="ARBA" id="ARBA00011245"/>
    </source>
</evidence>
<dbReference type="GO" id="GO:0009251">
    <property type="term" value="P:glucan catabolic process"/>
    <property type="evidence" value="ECO:0007669"/>
    <property type="project" value="TreeGrafter"/>
</dbReference>
<comment type="cofactor">
    <cofactor evidence="1">
        <name>Mn(2+)</name>
        <dbReference type="ChEBI" id="CHEBI:29035"/>
    </cofactor>
</comment>
<evidence type="ECO:0000256" key="15">
    <source>
        <dbReference type="ARBA" id="ARBA00041265"/>
    </source>
</evidence>
<evidence type="ECO:0000256" key="8">
    <source>
        <dbReference type="ARBA" id="ARBA00023211"/>
    </source>
</evidence>
<feature type="chain" id="PRO_5007087611" description="glucan 1,3-beta-glucosidase" evidence="16">
    <location>
        <begin position="20"/>
        <end position="678"/>
    </location>
</feature>
<keyword evidence="5" id="KW-0964">Secreted</keyword>
<proteinExistence type="inferred from homology"/>
<sequence>MVNLLSAFFLQAGFALAAAEYLNWTTYSANGVNLGGWLEQESTIDTTWWAEYSKGADDEWGLCVNQGSQCGPVLERRYATYITTSDIDNLANAGVNLLRIPTTYASWVKVPGSQLYSGNQVSFLNNIATYAITKHSMHVIIDVHSLPGGVNGMAFGEATGHYGWFNNQTALNYSLQAIDSVISYIQNSNHPESFTIAPINEPVDNTDMSAFGSPAALSDEGAAWVLKYIQAVLDRVEKVNPNIPVMFQGSFRGEEYWSSKFSSSANLVFDVHNYYFAGRGATGQNITTYICADAEDGAGDGKFPVFVGEWSIQAQYNNTLADREEALNTGLYAFAKYSRGSAYWTAKFSGNATVDGQGTQADYWNYMTWINNDMIHPDKASELQLLSQQSPALPSRLATQKRRGTAWIADVSHFTTGAYNICCIVTFEDGFRALVRFPILGRSQFRTDKSRNEASVMKFLSQNTALPVPRILGMGRWGCGPYLVVTFIEGTLLSNRLGNPTIQSPRLNPNVSDSDIQSAYRVMAQVILELSKPIFLFIGALEEGSQMWTVAQRPLTLNMNEPVRVGNLPPGIFAEGTFSTAGEYFEELASQQLLHLQYQRNDAVNDEQNCHKKNIARCLSRKIAREYKKQWSGPFHLYCEDLRPFNVLVAGQDFPPTGVIDWEFTYVAPAEFTYTAPW</sequence>
<evidence type="ECO:0000256" key="9">
    <source>
        <dbReference type="ARBA" id="ARBA00023295"/>
    </source>
</evidence>
<reference evidence="20" key="1">
    <citation type="journal article" date="2016" name="Genome Announc.">
        <title>Draft genome sequence of Aspergillus niger strain An76.</title>
        <authorList>
            <person name="Gong W."/>
            <person name="Cheng Z."/>
            <person name="Zhang H."/>
            <person name="Liu L."/>
            <person name="Gao P."/>
            <person name="Wang L."/>
        </authorList>
    </citation>
    <scope>NUCLEOTIDE SEQUENCE [LARGE SCALE GENOMIC DNA]</scope>
    <source>
        <strain evidence="20">An76</strain>
    </source>
</reference>
<dbReference type="AlphaFoldDB" id="A0A100IPN5"/>
<keyword evidence="7" id="KW-0378">Hydrolase</keyword>
<dbReference type="VEuPathDB" id="FungiDB:M747DRAFT_359096"/>
<dbReference type="InterPro" id="IPR050386">
    <property type="entry name" value="Glycosyl_hydrolase_5"/>
</dbReference>
<protein>
    <recommendedName>
        <fullName evidence="13">glucan 1,3-beta-glucosidase</fullName>
        <ecNumber evidence="13">3.2.1.58</ecNumber>
    </recommendedName>
    <alternativeName>
        <fullName evidence="15">Exo-1,3-beta-glucanase 1</fullName>
    </alternativeName>
    <alternativeName>
        <fullName evidence="14">Exo-1,3-beta-glucanase A</fullName>
    </alternativeName>
</protein>
<comment type="subunit">
    <text evidence="4">Monomer.</text>
</comment>
<comment type="subcellular location">
    <subcellularLocation>
        <location evidence="2">Secreted</location>
    </subcellularLocation>
</comment>
<dbReference type="VEuPathDB" id="FungiDB:ASPNIDRAFT2_1180495"/>
<dbReference type="PANTHER" id="PTHR31297">
    <property type="entry name" value="GLUCAN ENDO-1,6-BETA-GLUCOSIDASE B"/>
    <property type="match status" value="1"/>
</dbReference>
<dbReference type="VEuPathDB" id="FungiDB:ATCC64974_96320"/>
<dbReference type="OrthoDB" id="1887033at2759"/>
<evidence type="ECO:0000256" key="12">
    <source>
        <dbReference type="ARBA" id="ARBA00037254"/>
    </source>
</evidence>
<dbReference type="InterPro" id="IPR017853">
    <property type="entry name" value="GH"/>
</dbReference>
<evidence type="ECO:0000256" key="2">
    <source>
        <dbReference type="ARBA" id="ARBA00004613"/>
    </source>
</evidence>
<evidence type="ECO:0000256" key="1">
    <source>
        <dbReference type="ARBA" id="ARBA00001936"/>
    </source>
</evidence>
<dbReference type="Pfam" id="PF00150">
    <property type="entry name" value="Cellulase"/>
    <property type="match status" value="1"/>
</dbReference>
<comment type="caution">
    <text evidence="19">The sequence shown here is derived from an EMBL/GenBank/DDBJ whole genome shotgun (WGS) entry which is preliminary data.</text>
</comment>
<dbReference type="Proteomes" id="UP000068243">
    <property type="component" value="Unassembled WGS sequence"/>
</dbReference>
<evidence type="ECO:0000313" key="20">
    <source>
        <dbReference type="Proteomes" id="UP000068243"/>
    </source>
</evidence>
<feature type="domain" description="Glycoside hydrolase family 5" evidence="17">
    <location>
        <begin position="78"/>
        <end position="347"/>
    </location>
</feature>
<dbReference type="GO" id="GO:0071555">
    <property type="term" value="P:cell wall organization"/>
    <property type="evidence" value="ECO:0007669"/>
    <property type="project" value="UniProtKB-KW"/>
</dbReference>
<dbReference type="SUPFAM" id="SSF51445">
    <property type="entry name" value="(Trans)glycosidases"/>
    <property type="match status" value="1"/>
</dbReference>
<feature type="domain" description="Aminoglycoside phosphotransferase" evidence="18">
    <location>
        <begin position="448"/>
        <end position="670"/>
    </location>
</feature>
<evidence type="ECO:0000256" key="13">
    <source>
        <dbReference type="ARBA" id="ARBA00038929"/>
    </source>
</evidence>
<dbReference type="InterPro" id="IPR001547">
    <property type="entry name" value="Glyco_hydro_5"/>
</dbReference>
<evidence type="ECO:0000256" key="16">
    <source>
        <dbReference type="SAM" id="SignalP"/>
    </source>
</evidence>
<dbReference type="EMBL" id="BCMY01000015">
    <property type="protein sequence ID" value="GAQ45073.1"/>
    <property type="molecule type" value="Genomic_DNA"/>
</dbReference>
<dbReference type="EC" id="3.2.1.58" evidence="13"/>
<dbReference type="VEuPathDB" id="FungiDB:An06g02060"/>
<gene>
    <name evidence="19" type="ORF">ABL_07734</name>
</gene>
<keyword evidence="9" id="KW-0326">Glycosidase</keyword>
<feature type="signal peptide" evidence="16">
    <location>
        <begin position="1"/>
        <end position="19"/>
    </location>
</feature>
<dbReference type="GO" id="GO:0005576">
    <property type="term" value="C:extracellular region"/>
    <property type="evidence" value="ECO:0007669"/>
    <property type="project" value="UniProtKB-SubCell"/>
</dbReference>
<dbReference type="VEuPathDB" id="FungiDB:ASPNIDRAFT2_125795"/>
<dbReference type="PANTHER" id="PTHR31297:SF1">
    <property type="entry name" value="GLUCAN 1,3-BETA-GLUCOSIDASE I_II-RELATED"/>
    <property type="match status" value="1"/>
</dbReference>
<comment type="similarity">
    <text evidence="3">Belongs to the glycosyl hydrolase 5 (cellulase A) family.</text>
</comment>
<accession>A0A100IPN5</accession>
<dbReference type="VEuPathDB" id="FungiDB:ATCC64974_71300"/>
<organism evidence="19 20">
    <name type="scientific">Aspergillus niger</name>
    <dbReference type="NCBI Taxonomy" id="5061"/>
    <lineage>
        <taxon>Eukaryota</taxon>
        <taxon>Fungi</taxon>
        <taxon>Dikarya</taxon>
        <taxon>Ascomycota</taxon>
        <taxon>Pezizomycotina</taxon>
        <taxon>Eurotiomycetes</taxon>
        <taxon>Eurotiomycetidae</taxon>
        <taxon>Eurotiales</taxon>
        <taxon>Aspergillaceae</taxon>
        <taxon>Aspergillus</taxon>
        <taxon>Aspergillus subgen. Circumdati</taxon>
    </lineage>
</organism>
<evidence type="ECO:0000256" key="7">
    <source>
        <dbReference type="ARBA" id="ARBA00022801"/>
    </source>
</evidence>
<comment type="function">
    <text evidence="12">Beta-glucanases participate in the metabolism of beta-glucan, the main structural component of the cell wall. It could also function biosynthetically as a transglycosylase.</text>
</comment>
<evidence type="ECO:0000256" key="3">
    <source>
        <dbReference type="ARBA" id="ARBA00005641"/>
    </source>
</evidence>
<keyword evidence="10" id="KW-0961">Cell wall biogenesis/degradation</keyword>
<dbReference type="Gene3D" id="3.20.20.80">
    <property type="entry name" value="Glycosidases"/>
    <property type="match status" value="1"/>
</dbReference>
<keyword evidence="8" id="KW-0464">Manganese</keyword>
<evidence type="ECO:0000259" key="17">
    <source>
        <dbReference type="Pfam" id="PF00150"/>
    </source>
</evidence>